<gene>
    <name evidence="1" type="ORF">HYDPIDRAFT_119606</name>
</gene>
<keyword evidence="2" id="KW-1185">Reference proteome</keyword>
<evidence type="ECO:0000313" key="1">
    <source>
        <dbReference type="EMBL" id="KIJ58365.1"/>
    </source>
</evidence>
<dbReference type="AlphaFoldDB" id="A0A0C9VL91"/>
<accession>A0A0C9VL91</accession>
<dbReference type="Proteomes" id="UP000053820">
    <property type="component" value="Unassembled WGS sequence"/>
</dbReference>
<evidence type="ECO:0000313" key="2">
    <source>
        <dbReference type="Proteomes" id="UP000053820"/>
    </source>
</evidence>
<proteinExistence type="predicted"/>
<organism evidence="1 2">
    <name type="scientific">Hydnomerulius pinastri MD-312</name>
    <dbReference type="NCBI Taxonomy" id="994086"/>
    <lineage>
        <taxon>Eukaryota</taxon>
        <taxon>Fungi</taxon>
        <taxon>Dikarya</taxon>
        <taxon>Basidiomycota</taxon>
        <taxon>Agaricomycotina</taxon>
        <taxon>Agaricomycetes</taxon>
        <taxon>Agaricomycetidae</taxon>
        <taxon>Boletales</taxon>
        <taxon>Boletales incertae sedis</taxon>
        <taxon>Leucogyrophana</taxon>
    </lineage>
</organism>
<name>A0A0C9VL91_9AGAM</name>
<sequence>MNGETSKTTTPLMSIRRKLNLFILDRSTIRSPTEFKDAWVMIMPTLFGFERSLYLLCIGLWGRRVWSSRSIVHLDMDMGIL</sequence>
<dbReference type="HOGENOM" id="CLU_2574169_0_0_1"/>
<dbReference type="OrthoDB" id="3340520at2759"/>
<dbReference type="EMBL" id="KN839948">
    <property type="protein sequence ID" value="KIJ58365.1"/>
    <property type="molecule type" value="Genomic_DNA"/>
</dbReference>
<reference evidence="1 2" key="1">
    <citation type="submission" date="2014-04" db="EMBL/GenBank/DDBJ databases">
        <title>Evolutionary Origins and Diversification of the Mycorrhizal Mutualists.</title>
        <authorList>
            <consortium name="DOE Joint Genome Institute"/>
            <consortium name="Mycorrhizal Genomics Consortium"/>
            <person name="Kohler A."/>
            <person name="Kuo A."/>
            <person name="Nagy L.G."/>
            <person name="Floudas D."/>
            <person name="Copeland A."/>
            <person name="Barry K.W."/>
            <person name="Cichocki N."/>
            <person name="Veneault-Fourrey C."/>
            <person name="LaButti K."/>
            <person name="Lindquist E.A."/>
            <person name="Lipzen A."/>
            <person name="Lundell T."/>
            <person name="Morin E."/>
            <person name="Murat C."/>
            <person name="Riley R."/>
            <person name="Ohm R."/>
            <person name="Sun H."/>
            <person name="Tunlid A."/>
            <person name="Henrissat B."/>
            <person name="Grigoriev I.V."/>
            <person name="Hibbett D.S."/>
            <person name="Martin F."/>
        </authorList>
    </citation>
    <scope>NUCLEOTIDE SEQUENCE [LARGE SCALE GENOMIC DNA]</scope>
    <source>
        <strain evidence="1 2">MD-312</strain>
    </source>
</reference>
<protein>
    <submittedName>
        <fullName evidence="1">Uncharacterized protein</fullName>
    </submittedName>
</protein>